<evidence type="ECO:0000313" key="2">
    <source>
        <dbReference type="Proteomes" id="UP001189429"/>
    </source>
</evidence>
<protein>
    <submittedName>
        <fullName evidence="1">Uncharacterized protein</fullName>
    </submittedName>
</protein>
<sequence>MAAAARVCSRSPSGGAAAAAAVPLTPCFGLAADSEAAGAGPAAGASAAAADVAPTMPAVAVIGAANVTPEIAQVQAVVPLPRSPSEQPVTGHSEHSQMSWDREGVLYARPNMGCQGVEVRGGRVERERADATRCFASEWGAQESPI</sequence>
<dbReference type="Proteomes" id="UP001189429">
    <property type="component" value="Unassembled WGS sequence"/>
</dbReference>
<name>A0ABN9VE64_9DINO</name>
<reference evidence="1" key="1">
    <citation type="submission" date="2023-10" db="EMBL/GenBank/DDBJ databases">
        <authorList>
            <person name="Chen Y."/>
            <person name="Shah S."/>
            <person name="Dougan E. K."/>
            <person name="Thang M."/>
            <person name="Chan C."/>
        </authorList>
    </citation>
    <scope>NUCLEOTIDE SEQUENCE [LARGE SCALE GENOMIC DNA]</scope>
</reference>
<comment type="caution">
    <text evidence="1">The sequence shown here is derived from an EMBL/GenBank/DDBJ whole genome shotgun (WGS) entry which is preliminary data.</text>
</comment>
<keyword evidence="2" id="KW-1185">Reference proteome</keyword>
<gene>
    <name evidence="1" type="ORF">PCOR1329_LOCUS56441</name>
</gene>
<dbReference type="EMBL" id="CAUYUJ010016948">
    <property type="protein sequence ID" value="CAK0870298.1"/>
    <property type="molecule type" value="Genomic_DNA"/>
</dbReference>
<accession>A0ABN9VE64</accession>
<proteinExistence type="predicted"/>
<evidence type="ECO:0000313" key="1">
    <source>
        <dbReference type="EMBL" id="CAK0870298.1"/>
    </source>
</evidence>
<organism evidence="1 2">
    <name type="scientific">Prorocentrum cordatum</name>
    <dbReference type="NCBI Taxonomy" id="2364126"/>
    <lineage>
        <taxon>Eukaryota</taxon>
        <taxon>Sar</taxon>
        <taxon>Alveolata</taxon>
        <taxon>Dinophyceae</taxon>
        <taxon>Prorocentrales</taxon>
        <taxon>Prorocentraceae</taxon>
        <taxon>Prorocentrum</taxon>
    </lineage>
</organism>